<dbReference type="EMBL" id="CAJHJT010000012">
    <property type="protein sequence ID" value="CAD7000023.1"/>
    <property type="molecule type" value="Genomic_DNA"/>
</dbReference>
<dbReference type="Pfam" id="PF07898">
    <property type="entry name" value="DUF1676"/>
    <property type="match status" value="1"/>
</dbReference>
<dbReference type="AlphaFoldDB" id="A0A811USR1"/>
<evidence type="ECO:0000256" key="1">
    <source>
        <dbReference type="SAM" id="MobiDB-lite"/>
    </source>
</evidence>
<name>A0A811USR1_CERCA</name>
<reference evidence="3" key="1">
    <citation type="submission" date="2020-11" db="EMBL/GenBank/DDBJ databases">
        <authorList>
            <person name="Whitehead M."/>
        </authorList>
    </citation>
    <scope>NUCLEOTIDE SEQUENCE</scope>
    <source>
        <strain evidence="3">EGII</strain>
    </source>
</reference>
<proteinExistence type="predicted"/>
<evidence type="ECO:0000313" key="3">
    <source>
        <dbReference type="EMBL" id="CAD7000023.1"/>
    </source>
</evidence>
<organism evidence="3 4">
    <name type="scientific">Ceratitis capitata</name>
    <name type="common">Mediterranean fruit fly</name>
    <name type="synonym">Tephritis capitata</name>
    <dbReference type="NCBI Taxonomy" id="7213"/>
    <lineage>
        <taxon>Eukaryota</taxon>
        <taxon>Metazoa</taxon>
        <taxon>Ecdysozoa</taxon>
        <taxon>Arthropoda</taxon>
        <taxon>Hexapoda</taxon>
        <taxon>Insecta</taxon>
        <taxon>Pterygota</taxon>
        <taxon>Neoptera</taxon>
        <taxon>Endopterygota</taxon>
        <taxon>Diptera</taxon>
        <taxon>Brachycera</taxon>
        <taxon>Muscomorpha</taxon>
        <taxon>Tephritoidea</taxon>
        <taxon>Tephritidae</taxon>
        <taxon>Ceratitis</taxon>
        <taxon>Ceratitis</taxon>
    </lineage>
</organism>
<dbReference type="Proteomes" id="UP000606786">
    <property type="component" value="Unassembled WGS sequence"/>
</dbReference>
<keyword evidence="2" id="KW-0472">Membrane</keyword>
<feature type="region of interest" description="Disordered" evidence="1">
    <location>
        <begin position="166"/>
        <end position="193"/>
    </location>
</feature>
<feature type="transmembrane region" description="Helical" evidence="2">
    <location>
        <begin position="198"/>
        <end position="217"/>
    </location>
</feature>
<keyword evidence="4" id="KW-1185">Reference proteome</keyword>
<accession>A0A811USR1</accession>
<evidence type="ECO:0000313" key="4">
    <source>
        <dbReference type="Proteomes" id="UP000606786"/>
    </source>
</evidence>
<sequence>MRLSSTIEWLFIAIMISLILNTTTARHHTQHHRHRAHQNTQQHQQRQPQTKQNTQFARRQGRAATAATTTSWFGPEFMIARRVYEDCQEKNDFIGCLKQKALHALARALEQDSIKIVDGLVLEKQNITEKESIISSMTDARTLNSLSAIDRALLAKIDKLTRTHTLKMDMSQGRGHHGDDDDDDGGHKKKKDKGGGHIKYVIAALLTAMGIAGPIGLKALAAIATKALVISKVALTIAGIIALKKLFSHDHQEESSFQVHAGEHNRRSTYVIRPVNKSNQPTAAGGVSQYSDPYRYYYEYH</sequence>
<feature type="compositionally biased region" description="Low complexity" evidence="1">
    <location>
        <begin position="38"/>
        <end position="55"/>
    </location>
</feature>
<keyword evidence="2" id="KW-0812">Transmembrane</keyword>
<gene>
    <name evidence="3" type="ORF">CCAP1982_LOCUS8527</name>
</gene>
<feature type="transmembrane region" description="Helical" evidence="2">
    <location>
        <begin position="6"/>
        <end position="25"/>
    </location>
</feature>
<evidence type="ECO:0000256" key="2">
    <source>
        <dbReference type="SAM" id="Phobius"/>
    </source>
</evidence>
<dbReference type="PANTHER" id="PTHR21879:SF15">
    <property type="entry name" value="OSIRIS 21"/>
    <property type="match status" value="1"/>
</dbReference>
<protein>
    <submittedName>
        <fullName evidence="3">(Mediterranean fruit fly) hypothetical protein</fullName>
    </submittedName>
</protein>
<dbReference type="PANTHER" id="PTHR21879">
    <property type="entry name" value="FI03362P-RELATED-RELATED"/>
    <property type="match status" value="1"/>
</dbReference>
<keyword evidence="2" id="KW-1133">Transmembrane helix</keyword>
<feature type="compositionally biased region" description="Basic residues" evidence="1">
    <location>
        <begin position="26"/>
        <end position="37"/>
    </location>
</feature>
<dbReference type="OrthoDB" id="7303967at2759"/>
<dbReference type="GO" id="GO:0016020">
    <property type="term" value="C:membrane"/>
    <property type="evidence" value="ECO:0007669"/>
    <property type="project" value="TreeGrafter"/>
</dbReference>
<feature type="region of interest" description="Disordered" evidence="1">
    <location>
        <begin position="26"/>
        <end position="67"/>
    </location>
</feature>
<dbReference type="InterPro" id="IPR012464">
    <property type="entry name" value="DUF1676"/>
</dbReference>
<comment type="caution">
    <text evidence="3">The sequence shown here is derived from an EMBL/GenBank/DDBJ whole genome shotgun (WGS) entry which is preliminary data.</text>
</comment>
<feature type="transmembrane region" description="Helical" evidence="2">
    <location>
        <begin position="223"/>
        <end position="243"/>
    </location>
</feature>